<comment type="caution">
    <text evidence="1">The sequence shown here is derived from an EMBL/GenBank/DDBJ whole genome shotgun (WGS) entry which is preliminary data.</text>
</comment>
<organism evidence="1 2">
    <name type="scientific">Gordonia terrae C-6</name>
    <dbReference type="NCBI Taxonomy" id="1316928"/>
    <lineage>
        <taxon>Bacteria</taxon>
        <taxon>Bacillati</taxon>
        <taxon>Actinomycetota</taxon>
        <taxon>Actinomycetes</taxon>
        <taxon>Mycobacteriales</taxon>
        <taxon>Gordoniaceae</taxon>
        <taxon>Gordonia</taxon>
    </lineage>
</organism>
<dbReference type="OrthoDB" id="924847at2"/>
<dbReference type="RefSeq" id="WP_010841529.1">
    <property type="nucleotide sequence ID" value="NZ_AQPW01000004.1"/>
</dbReference>
<gene>
    <name evidence="1" type="ORF">GTC6_05317</name>
</gene>
<reference evidence="1 2" key="1">
    <citation type="journal article" date="2013" name="Genome Announc.">
        <title>Draft Genome Sequence of a Benzothiophene-Desulfurizing Bacterium, Gordona terrae Strain C-6.</title>
        <authorList>
            <person name="Wang W."/>
            <person name="Ma T."/>
            <person name="Ren Y."/>
            <person name="Li G."/>
        </authorList>
    </citation>
    <scope>NUCLEOTIDE SEQUENCE [LARGE SCALE GENOMIC DNA]</scope>
    <source>
        <strain evidence="1 2">C-6</strain>
    </source>
</reference>
<evidence type="ECO:0000313" key="1">
    <source>
        <dbReference type="EMBL" id="EON33760.1"/>
    </source>
</evidence>
<evidence type="ECO:0000313" key="2">
    <source>
        <dbReference type="Proteomes" id="UP000013569"/>
    </source>
</evidence>
<dbReference type="InterPro" id="IPR027417">
    <property type="entry name" value="P-loop_NTPase"/>
</dbReference>
<dbReference type="PATRIC" id="fig|1316928.3.peg.1074"/>
<name>R7YCK2_9ACTN</name>
<dbReference type="Gene3D" id="3.30.420.240">
    <property type="match status" value="1"/>
</dbReference>
<dbReference type="Gene3D" id="3.40.50.300">
    <property type="entry name" value="P-loop containing nucleotide triphosphate hydrolases"/>
    <property type="match status" value="1"/>
</dbReference>
<dbReference type="EMBL" id="AQPW01000004">
    <property type="protein sequence ID" value="EON33760.1"/>
    <property type="molecule type" value="Genomic_DNA"/>
</dbReference>
<accession>R7YCK2</accession>
<dbReference type="AlphaFoldDB" id="R7YCK2"/>
<sequence length="473" mass="52554">MEPLKLKQKQAEVIDAANDPAIDTIVLIGAVGTGKTDVAAHLVLSICQSFPKTRWPVFRVNQSTAVETVIPSYLDMAERMGMIHGQDFVYTQKPYRITFPNGSTIPFREADATKDRGGKKIKGINATGNHLDEVDEFEYDMFLQATSRRGRKNEYGQPSLSILTANPNDGWLKEHIYDKWKAGTLPKNIRVIEFDLEDSWQTEADVAALLTNPTWWVERYLRNNWNYADEDGSLFKSRHFAASMTDDLDAEAVRSAGYDVAWKGVDRSVRALLYGLTIADVTVVKAKGVRMETKEQADWLVEDAGENGYGIDNTAIDAVGIGGGMVGDLVTMHLNPYEYESGGPPDQDVSLPGVAATPLHFADLRTQMIYLYARGLELGIIKHFKGCPFLKELQKEAMMHQYEITNKVLKVESKQQIKKRLGVSPDLFDAVIMGLYVALRPVPEFQDQDEGSAPSAFGGGADPVFGDLYSSRI</sequence>
<proteinExistence type="predicted"/>
<evidence type="ECO:0008006" key="3">
    <source>
        <dbReference type="Google" id="ProtNLM"/>
    </source>
</evidence>
<protein>
    <recommendedName>
        <fullName evidence="3">Phage terminase large subunit</fullName>
    </recommendedName>
</protein>
<dbReference type="Proteomes" id="UP000013569">
    <property type="component" value="Unassembled WGS sequence"/>
</dbReference>